<dbReference type="PANTHER" id="PTHR43542:SF1">
    <property type="entry name" value="METHYLTRANSFERASE"/>
    <property type="match status" value="1"/>
</dbReference>
<keyword evidence="9" id="KW-0698">rRNA processing</keyword>
<dbReference type="InterPro" id="IPR002052">
    <property type="entry name" value="DNA_methylase_N6_adenine_CS"/>
</dbReference>
<dbReference type="Proteomes" id="UP000019276">
    <property type="component" value="Unassembled WGS sequence"/>
</dbReference>
<dbReference type="EMBL" id="ARZY01000004">
    <property type="protein sequence ID" value="EWH11581.1"/>
    <property type="molecule type" value="Genomic_DNA"/>
</dbReference>
<dbReference type="PIRSF" id="PIRSF004553">
    <property type="entry name" value="CHP00095"/>
    <property type="match status" value="1"/>
</dbReference>
<accession>W7QIB3</accession>
<evidence type="ECO:0000256" key="1">
    <source>
        <dbReference type="ARBA" id="ARBA00002649"/>
    </source>
</evidence>
<evidence type="ECO:0000256" key="6">
    <source>
        <dbReference type="ARBA" id="ARBA00022679"/>
    </source>
</evidence>
<dbReference type="AlphaFoldDB" id="W7QIB3"/>
<proteinExistence type="inferred from homology"/>
<dbReference type="Gene3D" id="3.40.50.150">
    <property type="entry name" value="Vaccinia Virus protein VP39"/>
    <property type="match status" value="1"/>
</dbReference>
<evidence type="ECO:0000256" key="8">
    <source>
        <dbReference type="ARBA" id="ARBA00048326"/>
    </source>
</evidence>
<organism evidence="10 11">
    <name type="scientific">Catenovulum agarivorans DS-2</name>
    <dbReference type="NCBI Taxonomy" id="1328313"/>
    <lineage>
        <taxon>Bacteria</taxon>
        <taxon>Pseudomonadati</taxon>
        <taxon>Pseudomonadota</taxon>
        <taxon>Gammaproteobacteria</taxon>
        <taxon>Alteromonadales</taxon>
        <taxon>Alteromonadaceae</taxon>
        <taxon>Catenovulum</taxon>
    </lineage>
</organism>
<dbReference type="STRING" id="1328313.DS2_03695"/>
<evidence type="ECO:0000256" key="4">
    <source>
        <dbReference type="ARBA" id="ARBA00013682"/>
    </source>
</evidence>
<dbReference type="InterPro" id="IPR004398">
    <property type="entry name" value="RNA_MeTrfase_RsmD"/>
</dbReference>
<evidence type="ECO:0000313" key="10">
    <source>
        <dbReference type="EMBL" id="EWH11581.1"/>
    </source>
</evidence>
<keyword evidence="5 9" id="KW-0489">Methyltransferase</keyword>
<dbReference type="InterPro" id="IPR029063">
    <property type="entry name" value="SAM-dependent_MTases_sf"/>
</dbReference>
<dbReference type="PATRIC" id="fig|1328313.3.peg.766"/>
<comment type="similarity">
    <text evidence="2 9">Belongs to the methyltransferase superfamily. RsmD family.</text>
</comment>
<comment type="caution">
    <text evidence="10">The sequence shown here is derived from an EMBL/GenBank/DDBJ whole genome shotgun (WGS) entry which is preliminary data.</text>
</comment>
<dbReference type="GO" id="GO:0052913">
    <property type="term" value="F:16S rRNA (guanine(966)-N(2))-methyltransferase activity"/>
    <property type="evidence" value="ECO:0007669"/>
    <property type="project" value="UniProtKB-EC"/>
</dbReference>
<keyword evidence="11" id="KW-1185">Reference proteome</keyword>
<evidence type="ECO:0000256" key="5">
    <source>
        <dbReference type="ARBA" id="ARBA00022603"/>
    </source>
</evidence>
<keyword evidence="7 9" id="KW-0949">S-adenosyl-L-methionine</keyword>
<reference evidence="10 11" key="1">
    <citation type="journal article" date="2014" name="Genome Announc.">
        <title>Draft Genome Sequence of the Agar-Degrading Bacterium Catenovulum sp. Strain DS-2, Isolated from Intestines of Haliotis diversicolor.</title>
        <authorList>
            <person name="Shan D."/>
            <person name="Li X."/>
            <person name="Gu Z."/>
            <person name="Wei G."/>
            <person name="Gao Z."/>
            <person name="Shao Z."/>
        </authorList>
    </citation>
    <scope>NUCLEOTIDE SEQUENCE [LARGE SCALE GENOMIC DNA]</scope>
    <source>
        <strain evidence="10 11">DS-2</strain>
    </source>
</reference>
<evidence type="ECO:0000256" key="7">
    <source>
        <dbReference type="ARBA" id="ARBA00022691"/>
    </source>
</evidence>
<evidence type="ECO:0000256" key="3">
    <source>
        <dbReference type="ARBA" id="ARBA00012141"/>
    </source>
</evidence>
<comment type="catalytic activity">
    <reaction evidence="8 9">
        <text>guanosine(966) in 16S rRNA + S-adenosyl-L-methionine = N(2)-methylguanosine(966) in 16S rRNA + S-adenosyl-L-homocysteine + H(+)</text>
        <dbReference type="Rhea" id="RHEA:23548"/>
        <dbReference type="Rhea" id="RHEA-COMP:10211"/>
        <dbReference type="Rhea" id="RHEA-COMP:10212"/>
        <dbReference type="ChEBI" id="CHEBI:15378"/>
        <dbReference type="ChEBI" id="CHEBI:57856"/>
        <dbReference type="ChEBI" id="CHEBI:59789"/>
        <dbReference type="ChEBI" id="CHEBI:74269"/>
        <dbReference type="ChEBI" id="CHEBI:74481"/>
        <dbReference type="EC" id="2.1.1.171"/>
    </reaction>
</comment>
<evidence type="ECO:0000313" key="11">
    <source>
        <dbReference type="Proteomes" id="UP000019276"/>
    </source>
</evidence>
<dbReference type="PANTHER" id="PTHR43542">
    <property type="entry name" value="METHYLTRANSFERASE"/>
    <property type="match status" value="1"/>
</dbReference>
<keyword evidence="6 9" id="KW-0808">Transferase</keyword>
<dbReference type="GO" id="GO:0003676">
    <property type="term" value="F:nucleic acid binding"/>
    <property type="evidence" value="ECO:0007669"/>
    <property type="project" value="InterPro"/>
</dbReference>
<dbReference type="PROSITE" id="PS00092">
    <property type="entry name" value="N6_MTASE"/>
    <property type="match status" value="1"/>
</dbReference>
<protein>
    <recommendedName>
        <fullName evidence="4 9">Ribosomal RNA small subunit methyltransferase D</fullName>
        <ecNumber evidence="3 9">2.1.1.171</ecNumber>
    </recommendedName>
</protein>
<gene>
    <name evidence="10" type="ORF">DS2_03695</name>
</gene>
<sequence>MDIDGLRPTTDRVKETLFNWIMFDVAGANVLDCFAGSGALAFEALSRGANQLTMLELSNSAANQLKQNLASLNVTNDVQCQIITTDSQKYLANPATQQYDLIFIDPPFRKNLLTPCCELLSHNNWLAANAFIYVEHEKELTSFTPPENWQLLKSQSAGQSCYHLYQYQPQ</sequence>
<dbReference type="CDD" id="cd02440">
    <property type="entry name" value="AdoMet_MTases"/>
    <property type="match status" value="1"/>
</dbReference>
<comment type="function">
    <text evidence="1 9">Specifically methylates the guanine in position 966 of 16S rRNA in the assembled 30S particle.</text>
</comment>
<dbReference type="eggNOG" id="COG0742">
    <property type="taxonomic scope" value="Bacteria"/>
</dbReference>
<dbReference type="Pfam" id="PF03602">
    <property type="entry name" value="Cons_hypoth95"/>
    <property type="match status" value="1"/>
</dbReference>
<evidence type="ECO:0000256" key="9">
    <source>
        <dbReference type="PIRNR" id="PIRNR004553"/>
    </source>
</evidence>
<dbReference type="NCBIfam" id="TIGR00095">
    <property type="entry name" value="16S rRNA (guanine(966)-N(2))-methyltransferase RsmD"/>
    <property type="match status" value="1"/>
</dbReference>
<dbReference type="EC" id="2.1.1.171" evidence="3 9"/>
<name>W7QIB3_9ALTE</name>
<evidence type="ECO:0000256" key="2">
    <source>
        <dbReference type="ARBA" id="ARBA00005269"/>
    </source>
</evidence>
<dbReference type="SUPFAM" id="SSF53335">
    <property type="entry name" value="S-adenosyl-L-methionine-dependent methyltransferases"/>
    <property type="match status" value="1"/>
</dbReference>